<dbReference type="PROSITE" id="PS50157">
    <property type="entry name" value="ZINC_FINGER_C2H2_2"/>
    <property type="match status" value="1"/>
</dbReference>
<keyword evidence="1" id="KW-0863">Zinc-finger</keyword>
<gene>
    <name evidence="4" type="ORF">ODALV1_LOCUS11953</name>
</gene>
<feature type="domain" description="C2H2-type" evidence="3">
    <location>
        <begin position="232"/>
        <end position="263"/>
    </location>
</feature>
<feature type="region of interest" description="Disordered" evidence="2">
    <location>
        <begin position="368"/>
        <end position="401"/>
    </location>
</feature>
<comment type="caution">
    <text evidence="4">The sequence shown here is derived from an EMBL/GenBank/DDBJ whole genome shotgun (WGS) entry which is preliminary data.</text>
</comment>
<feature type="compositionally biased region" description="Polar residues" evidence="2">
    <location>
        <begin position="297"/>
        <end position="309"/>
    </location>
</feature>
<feature type="compositionally biased region" description="Acidic residues" evidence="2">
    <location>
        <begin position="388"/>
        <end position="401"/>
    </location>
</feature>
<reference evidence="4 5" key="1">
    <citation type="submission" date="2024-08" db="EMBL/GenBank/DDBJ databases">
        <authorList>
            <person name="Cucini C."/>
            <person name="Frati F."/>
        </authorList>
    </citation>
    <scope>NUCLEOTIDE SEQUENCE [LARGE SCALE GENOMIC DNA]</scope>
</reference>
<feature type="compositionally biased region" description="Polar residues" evidence="2">
    <location>
        <begin position="368"/>
        <end position="387"/>
    </location>
</feature>
<evidence type="ECO:0000256" key="1">
    <source>
        <dbReference type="PROSITE-ProRule" id="PRU00042"/>
    </source>
</evidence>
<evidence type="ECO:0000313" key="4">
    <source>
        <dbReference type="EMBL" id="CAL8105089.1"/>
    </source>
</evidence>
<evidence type="ECO:0000259" key="3">
    <source>
        <dbReference type="PROSITE" id="PS50157"/>
    </source>
</evidence>
<feature type="region of interest" description="Disordered" evidence="2">
    <location>
        <begin position="252"/>
        <end position="342"/>
    </location>
</feature>
<protein>
    <recommendedName>
        <fullName evidence="3">C2H2-type domain-containing protein</fullName>
    </recommendedName>
</protein>
<evidence type="ECO:0000313" key="5">
    <source>
        <dbReference type="Proteomes" id="UP001642540"/>
    </source>
</evidence>
<accession>A0ABP1QNI7</accession>
<evidence type="ECO:0000256" key="2">
    <source>
        <dbReference type="SAM" id="MobiDB-lite"/>
    </source>
</evidence>
<keyword evidence="1" id="KW-0862">Zinc</keyword>
<organism evidence="4 5">
    <name type="scientific">Orchesella dallaii</name>
    <dbReference type="NCBI Taxonomy" id="48710"/>
    <lineage>
        <taxon>Eukaryota</taxon>
        <taxon>Metazoa</taxon>
        <taxon>Ecdysozoa</taxon>
        <taxon>Arthropoda</taxon>
        <taxon>Hexapoda</taxon>
        <taxon>Collembola</taxon>
        <taxon>Entomobryomorpha</taxon>
        <taxon>Entomobryoidea</taxon>
        <taxon>Orchesellidae</taxon>
        <taxon>Orchesellinae</taxon>
        <taxon>Orchesella</taxon>
    </lineage>
</organism>
<feature type="compositionally biased region" description="Low complexity" evidence="2">
    <location>
        <begin position="310"/>
        <end position="326"/>
    </location>
</feature>
<name>A0ABP1QNI7_9HEXA</name>
<keyword evidence="5" id="KW-1185">Reference proteome</keyword>
<keyword evidence="1" id="KW-0479">Metal-binding</keyword>
<dbReference type="InterPro" id="IPR013087">
    <property type="entry name" value="Znf_C2H2_type"/>
</dbReference>
<dbReference type="Proteomes" id="UP001642540">
    <property type="component" value="Unassembled WGS sequence"/>
</dbReference>
<dbReference type="EMBL" id="CAXLJM020000036">
    <property type="protein sequence ID" value="CAL8105089.1"/>
    <property type="molecule type" value="Genomic_DNA"/>
</dbReference>
<feature type="compositionally biased region" description="Polar residues" evidence="2">
    <location>
        <begin position="327"/>
        <end position="337"/>
    </location>
</feature>
<feature type="compositionally biased region" description="Low complexity" evidence="2">
    <location>
        <begin position="271"/>
        <end position="296"/>
    </location>
</feature>
<proteinExistence type="predicted"/>
<sequence>MGNKILNGKMSMKRNWSDSNGTNGTQVEDELARSDARVGNLSLILDLYQSGSQKDKKLLTEECNGILECRVCLNLFRKVDDFRRHKNSFCKEDFNAVGKGGVSYAIDFTRNGNAQTRTEVQFYDELIACLKPADKKVIQVRVKPFLKLVDGTTICHQYVDTGSDSAQAEEDFLNQYKSYKKDTVVLDINGKIIKQGTQLQCASTAAKVSRKIELMKDEGRFISSPPVAIKTHMCQICKRNFKQRKGLVTHEKSCRKKHMSIRPSQQLENMSPCSSPSTCNTSLNSSRTSNSTWTPNLTSTPNRSKTRNLTWTSPTTPRTPTSAGTPNTSSRAPNTSKASDEDEIVLNEIEAANVLFSIHQRVTNTSRAPNLASTPYTSWRTTNTSGTSDEEKEVFDDWALN</sequence>